<dbReference type="EMBL" id="MWMH01000006">
    <property type="protein sequence ID" value="OOP72151.1"/>
    <property type="molecule type" value="Genomic_DNA"/>
</dbReference>
<dbReference type="GO" id="GO:0003677">
    <property type="term" value="F:DNA binding"/>
    <property type="evidence" value="ECO:0007669"/>
    <property type="project" value="InterPro"/>
</dbReference>
<feature type="domain" description="HTH cro/C1-type" evidence="1">
    <location>
        <begin position="5"/>
        <end position="59"/>
    </location>
</feature>
<protein>
    <submittedName>
        <fullName evidence="2">Transcriptional regulator</fullName>
    </submittedName>
</protein>
<name>A0A1S9N466_CLOBE</name>
<dbReference type="Pfam" id="PF01381">
    <property type="entry name" value="HTH_3"/>
    <property type="match status" value="1"/>
</dbReference>
<dbReference type="InterPro" id="IPR001387">
    <property type="entry name" value="Cro/C1-type_HTH"/>
</dbReference>
<dbReference type="Gene3D" id="1.10.260.40">
    <property type="entry name" value="lambda repressor-like DNA-binding domains"/>
    <property type="match status" value="1"/>
</dbReference>
<evidence type="ECO:0000313" key="3">
    <source>
        <dbReference type="Proteomes" id="UP000190959"/>
    </source>
</evidence>
<dbReference type="SUPFAM" id="SSF47413">
    <property type="entry name" value="lambda repressor-like DNA-binding domains"/>
    <property type="match status" value="1"/>
</dbReference>
<comment type="caution">
    <text evidence="2">The sequence shown here is derived from an EMBL/GenBank/DDBJ whole genome shotgun (WGS) entry which is preliminary data.</text>
</comment>
<reference evidence="2 3" key="1">
    <citation type="submission" date="2017-02" db="EMBL/GenBank/DDBJ databases">
        <title>Genome sequence of Clostridium beijerinckii Br21.</title>
        <authorList>
            <person name="Fonseca B.C."/>
            <person name="Guazzaroni M.E."/>
            <person name="Riano-Pachon D.M."/>
            <person name="Reginatto V."/>
        </authorList>
    </citation>
    <scope>NUCLEOTIDE SEQUENCE [LARGE SCALE GENOMIC DNA]</scope>
    <source>
        <strain evidence="2 3">Br21</strain>
    </source>
</reference>
<accession>A0A1S9N466</accession>
<dbReference type="Proteomes" id="UP000190959">
    <property type="component" value="Unassembled WGS sequence"/>
</dbReference>
<evidence type="ECO:0000313" key="2">
    <source>
        <dbReference type="EMBL" id="OOP72151.1"/>
    </source>
</evidence>
<proteinExistence type="predicted"/>
<dbReference type="AlphaFoldDB" id="A0A1S9N466"/>
<dbReference type="SMART" id="SM00530">
    <property type="entry name" value="HTH_XRE"/>
    <property type="match status" value="1"/>
</dbReference>
<dbReference type="RefSeq" id="WP_078116545.1">
    <property type="nucleotide sequence ID" value="NZ_MWMH01000006.1"/>
</dbReference>
<dbReference type="CDD" id="cd00093">
    <property type="entry name" value="HTH_XRE"/>
    <property type="match status" value="1"/>
</dbReference>
<gene>
    <name evidence="2" type="ORF">CBEIBR21_18045</name>
</gene>
<organism evidence="2 3">
    <name type="scientific">Clostridium beijerinckii</name>
    <name type="common">Clostridium MP</name>
    <dbReference type="NCBI Taxonomy" id="1520"/>
    <lineage>
        <taxon>Bacteria</taxon>
        <taxon>Bacillati</taxon>
        <taxon>Bacillota</taxon>
        <taxon>Clostridia</taxon>
        <taxon>Eubacteriales</taxon>
        <taxon>Clostridiaceae</taxon>
        <taxon>Clostridium</taxon>
    </lineage>
</organism>
<evidence type="ECO:0000259" key="1">
    <source>
        <dbReference type="PROSITE" id="PS50943"/>
    </source>
</evidence>
<sequence length="74" mass="8230">MYSKLKGLMVEKRITQLELAEKLKITGSALNYKINGKSDFSVTEAKVVANFFGKAIEEIFVFDEVSNIKNGVNA</sequence>
<dbReference type="PROSITE" id="PS50943">
    <property type="entry name" value="HTH_CROC1"/>
    <property type="match status" value="1"/>
</dbReference>
<dbReference type="InterPro" id="IPR010982">
    <property type="entry name" value="Lambda_DNA-bd_dom_sf"/>
</dbReference>